<evidence type="ECO:0000259" key="3">
    <source>
        <dbReference type="Pfam" id="PF17852"/>
    </source>
</evidence>
<accession>A0AAV6YUG6</accession>
<dbReference type="Gene3D" id="1.20.58.1120">
    <property type="match status" value="1"/>
</dbReference>
<comment type="caution">
    <text evidence="4">The sequence shown here is derived from an EMBL/GenBank/DDBJ whole genome shotgun (WGS) entry which is preliminary data.</text>
</comment>
<reference evidence="4" key="1">
    <citation type="thesis" date="2020" institute="ProQuest LLC" country="789 East Eisenhower Parkway, Ann Arbor, MI, USA">
        <title>Comparative Genomics and Chromosome Evolution.</title>
        <authorList>
            <person name="Mudd A.B."/>
        </authorList>
    </citation>
    <scope>NUCLEOTIDE SEQUENCE</scope>
    <source>
        <strain evidence="4">237g6f4</strain>
        <tissue evidence="4">Blood</tissue>
    </source>
</reference>
<dbReference type="Gene3D" id="1.10.8.710">
    <property type="match status" value="1"/>
</dbReference>
<dbReference type="PANTHER" id="PTHR45703">
    <property type="entry name" value="DYNEIN HEAVY CHAIN"/>
    <property type="match status" value="1"/>
</dbReference>
<dbReference type="GO" id="GO:0007018">
    <property type="term" value="P:microtubule-based movement"/>
    <property type="evidence" value="ECO:0007669"/>
    <property type="project" value="InterPro"/>
</dbReference>
<evidence type="ECO:0008006" key="6">
    <source>
        <dbReference type="Google" id="ProtNLM"/>
    </source>
</evidence>
<protein>
    <recommendedName>
        <fullName evidence="6">Dynein heavy chain domain 1</fullName>
    </recommendedName>
</protein>
<dbReference type="GO" id="GO:0030286">
    <property type="term" value="C:dynein complex"/>
    <property type="evidence" value="ECO:0007669"/>
    <property type="project" value="InterPro"/>
</dbReference>
<dbReference type="InterPro" id="IPR035699">
    <property type="entry name" value="AAA_6"/>
</dbReference>
<name>A0AAV6YUG6_ENGPU</name>
<dbReference type="Proteomes" id="UP000824782">
    <property type="component" value="Unassembled WGS sequence"/>
</dbReference>
<dbReference type="GO" id="GO:0045505">
    <property type="term" value="F:dynein intermediate chain binding"/>
    <property type="evidence" value="ECO:0007669"/>
    <property type="project" value="InterPro"/>
</dbReference>
<dbReference type="FunFam" id="1.20.140.100:FF:000008">
    <property type="entry name" value="Dynein heavy chain domain 1"/>
    <property type="match status" value="1"/>
</dbReference>
<feature type="domain" description="Dynein heavy chain hydrolytic ATP-binding dynein motor region" evidence="2">
    <location>
        <begin position="412"/>
        <end position="626"/>
    </location>
</feature>
<dbReference type="Pfam" id="PF08393">
    <property type="entry name" value="DHC_N2"/>
    <property type="match status" value="1"/>
</dbReference>
<dbReference type="Pfam" id="PF17852">
    <property type="entry name" value="Dynein_AAA_lid"/>
    <property type="match status" value="1"/>
</dbReference>
<dbReference type="InterPro" id="IPR027417">
    <property type="entry name" value="P-loop_NTPase"/>
</dbReference>
<dbReference type="GO" id="GO:0051959">
    <property type="term" value="F:dynein light intermediate chain binding"/>
    <property type="evidence" value="ECO:0007669"/>
    <property type="project" value="InterPro"/>
</dbReference>
<dbReference type="GO" id="GO:0005524">
    <property type="term" value="F:ATP binding"/>
    <property type="evidence" value="ECO:0007669"/>
    <property type="project" value="InterPro"/>
</dbReference>
<dbReference type="EMBL" id="WNYA01018231">
    <property type="protein sequence ID" value="KAG8538844.1"/>
    <property type="molecule type" value="Genomic_DNA"/>
</dbReference>
<dbReference type="Gene3D" id="3.20.180.20">
    <property type="entry name" value="Dynein heavy chain, N-terminal domain 2"/>
    <property type="match status" value="1"/>
</dbReference>
<dbReference type="InterPro" id="IPR042222">
    <property type="entry name" value="Dynein_2_N"/>
</dbReference>
<dbReference type="Gene3D" id="3.40.50.300">
    <property type="entry name" value="P-loop containing nucleotide triphosphate hydrolases"/>
    <property type="match status" value="2"/>
</dbReference>
<organism evidence="4 5">
    <name type="scientific">Engystomops pustulosus</name>
    <name type="common">Tungara frog</name>
    <name type="synonym">Physalaemus pustulosus</name>
    <dbReference type="NCBI Taxonomy" id="76066"/>
    <lineage>
        <taxon>Eukaryota</taxon>
        <taxon>Metazoa</taxon>
        <taxon>Chordata</taxon>
        <taxon>Craniata</taxon>
        <taxon>Vertebrata</taxon>
        <taxon>Euteleostomi</taxon>
        <taxon>Amphibia</taxon>
        <taxon>Batrachia</taxon>
        <taxon>Anura</taxon>
        <taxon>Neobatrachia</taxon>
        <taxon>Hyloidea</taxon>
        <taxon>Leptodactylidae</taxon>
        <taxon>Leiuperinae</taxon>
        <taxon>Engystomops</taxon>
    </lineage>
</organism>
<dbReference type="InterPro" id="IPR026983">
    <property type="entry name" value="DHC"/>
</dbReference>
<feature type="non-terminal residue" evidence="4">
    <location>
        <position position="1126"/>
    </location>
</feature>
<dbReference type="InterPro" id="IPR042228">
    <property type="entry name" value="Dynein_linker_3"/>
</dbReference>
<dbReference type="PANTHER" id="PTHR45703:SF36">
    <property type="entry name" value="DYNEIN HEAVY CHAIN, CYTOPLASMIC"/>
    <property type="match status" value="1"/>
</dbReference>
<evidence type="ECO:0000259" key="1">
    <source>
        <dbReference type="Pfam" id="PF08393"/>
    </source>
</evidence>
<dbReference type="InterPro" id="IPR041466">
    <property type="entry name" value="Dynein_AAA5_ext"/>
</dbReference>
<evidence type="ECO:0000313" key="4">
    <source>
        <dbReference type="EMBL" id="KAG8538844.1"/>
    </source>
</evidence>
<proteinExistence type="predicted"/>
<keyword evidence="5" id="KW-1185">Reference proteome</keyword>
<evidence type="ECO:0000259" key="2">
    <source>
        <dbReference type="Pfam" id="PF12774"/>
    </source>
</evidence>
<dbReference type="SUPFAM" id="SSF52540">
    <property type="entry name" value="P-loop containing nucleoside triphosphate hydrolases"/>
    <property type="match status" value="1"/>
</dbReference>
<feature type="non-terminal residue" evidence="4">
    <location>
        <position position="1"/>
    </location>
</feature>
<sequence length="1126" mass="125214">ADTLRSLIDDSLLSLHAIRSSPYSASHCDEISRWIHKLQSLGHILDLWVTFQKKWVFLTKVQSEMEISLSRVEMVAEFQSIDRSYRSFLEVTVQDPLVLSILNPSRRREWHLHGDSLCSALQRGISVMETMLLSLVDVLYAFRCDFPRLFFLSDQEVIDVLAASPDPLDRLPCALLCFPYFTDMLFQIQSPDSYSFPVISKHLTIGVIGSHGEALHFNSPLTWNPGTVSWLKELDQRVRESLMEELTMSLAEGRLSCLPQQPKLHDQLWCWVQHGVSFHLQCLVVTEEVVWCELMEKLILTDQRSWLRDWHNVKIELLVQRLRQIDRANQQEMAFLSAWISLAVLQRDRTWGLLDNGIQTLDSFSWAKLMKYRAPTPPGTQGDGSDAQPGSDTVKSTSPLCFVDVLGHSFTYEHEYVGLDMKIMEPAVSERTSLGIILALERYECGAVIGQDEGLRTQTLLALGNALGRQVVVLKCWAGIDVIRLTLHLEGALQGGAWLVLDSAQRLKCNVLTSLGQLLSAVQSSCEALKKAEVSGHEDERAGILGYVQLEERTLPVRRSYSCFVTLPHMDSPTDLPSSLRLLLRPVSFCSPDLKNIAELSLLSAGFQDHLTLAKKLSCFLQLAVESGVITRASVLPLLKNIIQKAAVSLKLDKTATRSHGDSDQCQSPPSMDVGSTTLTLGLQEETKVVTALLASSLWSSHQVAEENHLKDLLRSVFPVSVSLLACAQPEDVLSQGLRRHLHESGLEIHTELSNNVMQLYQAIQQGSGVLLTGPAGSGKTTCWKALQQTLNLLAANEVSTSHETSINGANTLSYQYVQSVHLYPNSLSTNELFGGAMDGNGVFSSVLHRASQGSAVQKWMILDGSVALEWVEPISCLFGPWPFLTLPTGQQLHLTDKIKIVFEMPDLLTLSPAMSTLCSLVYCGGHETWRAILKSSISSMCIKYRVMQSTQHKLQTLCEYLIPQTLGFLEDHCSSALHPHPARPSASARGVQHISSFCTILYALMDQHLLRDSSYLAPEQAEHEDQSHGSTDGAQSFTQTSTLTDKDQGILCDNHQRAQTFFLYAFVWAFGGHLHARHRSEFDEFLRKSLTECALQVEVPQDISVFEVTPAPDSLTLIANPAAGQ</sequence>
<dbReference type="InterPro" id="IPR043157">
    <property type="entry name" value="Dynein_AAA1S"/>
</dbReference>
<feature type="domain" description="Dynein heavy chain linker" evidence="1">
    <location>
        <begin position="2"/>
        <end position="247"/>
    </location>
</feature>
<dbReference type="Gene3D" id="1.10.472.130">
    <property type="match status" value="1"/>
</dbReference>
<dbReference type="InterPro" id="IPR013602">
    <property type="entry name" value="Dynein_heavy_linker"/>
</dbReference>
<dbReference type="Pfam" id="PF12774">
    <property type="entry name" value="AAA_6"/>
    <property type="match status" value="1"/>
</dbReference>
<gene>
    <name evidence="4" type="ORF">GDO81_021978</name>
</gene>
<dbReference type="AlphaFoldDB" id="A0AAV6YUG6"/>
<feature type="domain" description="Dynein heavy chain AAA 5 extension" evidence="3">
    <location>
        <begin position="1058"/>
        <end position="1110"/>
    </location>
</feature>
<dbReference type="Gene3D" id="1.20.140.100">
    <property type="entry name" value="Dynein heavy chain, N-terminal domain 2"/>
    <property type="match status" value="1"/>
</dbReference>
<evidence type="ECO:0000313" key="5">
    <source>
        <dbReference type="Proteomes" id="UP000824782"/>
    </source>
</evidence>